<protein>
    <submittedName>
        <fullName evidence="3">CYTH domain-containing protein</fullName>
    </submittedName>
</protein>
<evidence type="ECO:0000259" key="2">
    <source>
        <dbReference type="PROSITE" id="PS51707"/>
    </source>
</evidence>
<dbReference type="AlphaFoldDB" id="A0A6I3LJ00"/>
<dbReference type="Gene3D" id="2.40.320.10">
    <property type="entry name" value="Hypothetical Protein Pfu-838710-001"/>
    <property type="match status" value="1"/>
</dbReference>
<dbReference type="CDD" id="cd07891">
    <property type="entry name" value="CYTH-like_CthTTM-like_1"/>
    <property type="match status" value="1"/>
</dbReference>
<feature type="domain" description="CYTH" evidence="2">
    <location>
        <begin position="1"/>
        <end position="149"/>
    </location>
</feature>
<evidence type="ECO:0000313" key="4">
    <source>
        <dbReference type="Proteomes" id="UP000438760"/>
    </source>
</evidence>
<dbReference type="PROSITE" id="PS51707">
    <property type="entry name" value="CYTH"/>
    <property type="match status" value="1"/>
</dbReference>
<reference evidence="3 4" key="1">
    <citation type="submission" date="2019-11" db="EMBL/GenBank/DDBJ databases">
        <title>Genome of Strain BIT-d1.</title>
        <authorList>
            <person name="Yang Y."/>
        </authorList>
    </citation>
    <scope>NUCLEOTIDE SEQUENCE [LARGE SCALE GENOMIC DNA]</scope>
    <source>
        <strain evidence="3 4">BIT-d1</strain>
    </source>
</reference>
<dbReference type="PANTHER" id="PTHR40114:SF1">
    <property type="entry name" value="SLR0698 PROTEIN"/>
    <property type="match status" value="1"/>
</dbReference>
<dbReference type="InterPro" id="IPR023577">
    <property type="entry name" value="CYTH_domain"/>
</dbReference>
<name>A0A6I3LJ00_9FLAO</name>
<dbReference type="PANTHER" id="PTHR40114">
    <property type="entry name" value="SLR0698 PROTEIN"/>
    <property type="match status" value="1"/>
</dbReference>
<organism evidence="3 4">
    <name type="scientific">Myroides albus</name>
    <dbReference type="NCBI Taxonomy" id="2562892"/>
    <lineage>
        <taxon>Bacteria</taxon>
        <taxon>Pseudomonadati</taxon>
        <taxon>Bacteroidota</taxon>
        <taxon>Flavobacteriia</taxon>
        <taxon>Flavobacteriales</taxon>
        <taxon>Flavobacteriaceae</taxon>
        <taxon>Myroides</taxon>
    </lineage>
</organism>
<dbReference type="EMBL" id="WMJX01000007">
    <property type="protein sequence ID" value="MTG97566.1"/>
    <property type="molecule type" value="Genomic_DNA"/>
</dbReference>
<dbReference type="Pfam" id="PF01928">
    <property type="entry name" value="CYTH"/>
    <property type="match status" value="1"/>
</dbReference>
<sequence>MIEIERKFLVKSEKFISKSFKKTQITQGYLNSDSNRTVRVRLKDHQAYITVKGKSNEAGTKRFEWEKEINYEEAVQLLKLCEDYIIDKTRYLVEYEGHLFEVDIFHGNNEGLIIAEIELTTENEKFEKPDWLGVEVTGDIRYYNSYISNTPFKQWK</sequence>
<feature type="active site" description="Proton acceptor" evidence="1">
    <location>
        <position position="29"/>
    </location>
</feature>
<dbReference type="PIRSF" id="PIRSF016487">
    <property type="entry name" value="CYTH_UCP016487"/>
    <property type="match status" value="1"/>
</dbReference>
<dbReference type="Proteomes" id="UP000438760">
    <property type="component" value="Unassembled WGS sequence"/>
</dbReference>
<keyword evidence="4" id="KW-1185">Reference proteome</keyword>
<dbReference type="OrthoDB" id="9805588at2"/>
<dbReference type="InterPro" id="IPR012042">
    <property type="entry name" value="NeuTTM/CthTTM-like"/>
</dbReference>
<comment type="caution">
    <text evidence="3">The sequence shown here is derived from an EMBL/GenBank/DDBJ whole genome shotgun (WGS) entry which is preliminary data.</text>
</comment>
<gene>
    <name evidence="3" type="ORF">GJV76_05355</name>
</gene>
<evidence type="ECO:0000256" key="1">
    <source>
        <dbReference type="PIRSR" id="PIRSR016487-1"/>
    </source>
</evidence>
<dbReference type="SUPFAM" id="SSF55154">
    <property type="entry name" value="CYTH-like phosphatases"/>
    <property type="match status" value="1"/>
</dbReference>
<evidence type="ECO:0000313" key="3">
    <source>
        <dbReference type="EMBL" id="MTG97566.1"/>
    </source>
</evidence>
<accession>A0A6I3LJ00</accession>
<dbReference type="RefSeq" id="WP_155091607.1">
    <property type="nucleotide sequence ID" value="NZ_WMJX01000007.1"/>
</dbReference>
<dbReference type="InterPro" id="IPR033469">
    <property type="entry name" value="CYTH-like_dom_sf"/>
</dbReference>
<dbReference type="SMART" id="SM01118">
    <property type="entry name" value="CYTH"/>
    <property type="match status" value="1"/>
</dbReference>
<proteinExistence type="predicted"/>